<gene>
    <name evidence="4 5" type="primary">priB</name>
    <name evidence="5" type="ORF">MTCD1_03178</name>
</gene>
<dbReference type="Proteomes" id="UP000197068">
    <property type="component" value="Unassembled WGS sequence"/>
</dbReference>
<comment type="subunit">
    <text evidence="4">Homodimer. Interacts with PriA and DnaT. Component of the replication restart primosome. Primosome assembly occurs via a 'hand-off' mechanism. PriA binds to replication forks, subsequently PriB then DnaT bind; DnaT then displaces ssDNA to generate the helicase loading substrate.</text>
</comment>
<dbReference type="SUPFAM" id="SSF50249">
    <property type="entry name" value="Nucleic acid-binding proteins"/>
    <property type="match status" value="1"/>
</dbReference>
<protein>
    <recommendedName>
        <fullName evidence="4">Replication restart protein PriB</fullName>
    </recommendedName>
</protein>
<dbReference type="NCBIfam" id="TIGR04418">
    <property type="entry name" value="PriB_gamma"/>
    <property type="match status" value="1"/>
</dbReference>
<dbReference type="Pfam" id="PF22657">
    <property type="entry name" value="SSB_1"/>
    <property type="match status" value="1"/>
</dbReference>
<evidence type="ECO:0000256" key="2">
    <source>
        <dbReference type="ARBA" id="ARBA00022705"/>
    </source>
</evidence>
<evidence type="ECO:0000256" key="4">
    <source>
        <dbReference type="HAMAP-Rule" id="MF_00720"/>
    </source>
</evidence>
<organism evidence="5 6">
    <name type="scientific">Colwellia marinimaniae</name>
    <dbReference type="NCBI Taxonomy" id="1513592"/>
    <lineage>
        <taxon>Bacteria</taxon>
        <taxon>Pseudomonadati</taxon>
        <taxon>Pseudomonadota</taxon>
        <taxon>Gammaproteobacteria</taxon>
        <taxon>Alteromonadales</taxon>
        <taxon>Colwelliaceae</taxon>
        <taxon>Colwellia</taxon>
    </lineage>
</organism>
<dbReference type="PROSITE" id="PS50935">
    <property type="entry name" value="SSB"/>
    <property type="match status" value="1"/>
</dbReference>
<sequence>MLSQDSLQGSIQENCLVLSGTVVKAPKQSTSPAGIVHSQFSIDHKSIQNEAGLNRQAFVRIQVVATGELSHLIRELVAGQNVKVSGFINRHESRNGNPLLVLHAQQIQMINLD</sequence>
<evidence type="ECO:0000313" key="5">
    <source>
        <dbReference type="EMBL" id="GAW97550.1"/>
    </source>
</evidence>
<dbReference type="EMBL" id="BDQM01000037">
    <property type="protein sequence ID" value="GAW97550.1"/>
    <property type="molecule type" value="Genomic_DNA"/>
</dbReference>
<evidence type="ECO:0000256" key="3">
    <source>
        <dbReference type="ARBA" id="ARBA00023125"/>
    </source>
</evidence>
<dbReference type="PIRSF" id="PIRSF003135">
    <property type="entry name" value="Primosomal_n"/>
    <property type="match status" value="1"/>
</dbReference>
<dbReference type="RefSeq" id="WP_057179444.1">
    <property type="nucleotide sequence ID" value="NZ_BDQM01000037.1"/>
</dbReference>
<comment type="similarity">
    <text evidence="4">Belongs to the PriB family.</text>
</comment>
<comment type="function">
    <text evidence="4">Involved in the restart of stalled replication forks, which reloads the replicative helicase on sites other than the origin of replication; the PriA-PriB pathway is the major replication restart pathway. During primosome assembly it facilitates complex formation between PriA and DnaT on DNA; stabilizes PriA on DNA. Stimulates the DNA unwinding activity of PriA helicase.</text>
</comment>
<dbReference type="InterPro" id="IPR000424">
    <property type="entry name" value="Primosome_PriB/ssb"/>
</dbReference>
<keyword evidence="2 4" id="KW-0235">DNA replication</keyword>
<comment type="caution">
    <text evidence="5">The sequence shown here is derived from an EMBL/GenBank/DDBJ whole genome shotgun (WGS) entry which is preliminary data.</text>
</comment>
<dbReference type="Gene3D" id="2.40.50.140">
    <property type="entry name" value="Nucleic acid-binding proteins"/>
    <property type="match status" value="1"/>
</dbReference>
<keyword evidence="3 4" id="KW-0238">DNA-binding</keyword>
<accession>A0ABQ0MYX2</accession>
<keyword evidence="1 4" id="KW-0639">Primosome</keyword>
<dbReference type="HAMAP" id="MF_00720">
    <property type="entry name" value="PriB"/>
    <property type="match status" value="1"/>
</dbReference>
<proteinExistence type="inferred from homology"/>
<dbReference type="InterPro" id="IPR012340">
    <property type="entry name" value="NA-bd_OB-fold"/>
</dbReference>
<keyword evidence="6" id="KW-1185">Reference proteome</keyword>
<evidence type="ECO:0000313" key="6">
    <source>
        <dbReference type="Proteomes" id="UP000197068"/>
    </source>
</evidence>
<name>A0ABQ0MYX2_9GAMM</name>
<dbReference type="InterPro" id="IPR023646">
    <property type="entry name" value="Prisomal_replication_PriB"/>
</dbReference>
<reference evidence="5 6" key="1">
    <citation type="submission" date="2017-06" db="EMBL/GenBank/DDBJ databases">
        <title>Whole Genome Sequences of Colwellia marinimaniae MTCD1.</title>
        <authorList>
            <person name="Kusumoto H."/>
            <person name="Inoue M."/>
            <person name="Tanikawa K."/>
            <person name="Maeji H."/>
            <person name="Cameron J.H."/>
            <person name="Bartlett D.H."/>
        </authorList>
    </citation>
    <scope>NUCLEOTIDE SEQUENCE [LARGE SCALE GENOMIC DNA]</scope>
    <source>
        <strain evidence="5 6">MTCD1</strain>
    </source>
</reference>
<evidence type="ECO:0000256" key="1">
    <source>
        <dbReference type="ARBA" id="ARBA00022515"/>
    </source>
</evidence>